<sequence>MKTKTRKSSSRNGLHKGYEDQNEKVLEQKCPS</sequence>
<protein>
    <submittedName>
        <fullName evidence="2">Uncharacterized protein</fullName>
    </submittedName>
</protein>
<gene>
    <name evidence="2" type="ORF">J2S19_000887</name>
</gene>
<feature type="region of interest" description="Disordered" evidence="1">
    <location>
        <begin position="1"/>
        <end position="32"/>
    </location>
</feature>
<organism evidence="2 3">
    <name type="scientific">Metabacillus malikii</name>
    <dbReference type="NCBI Taxonomy" id="1504265"/>
    <lineage>
        <taxon>Bacteria</taxon>
        <taxon>Bacillati</taxon>
        <taxon>Bacillota</taxon>
        <taxon>Bacilli</taxon>
        <taxon>Bacillales</taxon>
        <taxon>Bacillaceae</taxon>
        <taxon>Metabacillus</taxon>
    </lineage>
</organism>
<dbReference type="EMBL" id="JAUSUD010000003">
    <property type="protein sequence ID" value="MDQ0229635.1"/>
    <property type="molecule type" value="Genomic_DNA"/>
</dbReference>
<evidence type="ECO:0000313" key="2">
    <source>
        <dbReference type="EMBL" id="MDQ0229635.1"/>
    </source>
</evidence>
<proteinExistence type="predicted"/>
<feature type="compositionally biased region" description="Basic and acidic residues" evidence="1">
    <location>
        <begin position="16"/>
        <end position="32"/>
    </location>
</feature>
<comment type="caution">
    <text evidence="2">The sequence shown here is derived from an EMBL/GenBank/DDBJ whole genome shotgun (WGS) entry which is preliminary data.</text>
</comment>
<dbReference type="Proteomes" id="UP001234495">
    <property type="component" value="Unassembled WGS sequence"/>
</dbReference>
<name>A0ABT9ZC90_9BACI</name>
<accession>A0ABT9ZC90</accession>
<evidence type="ECO:0000256" key="1">
    <source>
        <dbReference type="SAM" id="MobiDB-lite"/>
    </source>
</evidence>
<reference evidence="2 3" key="1">
    <citation type="submission" date="2023-07" db="EMBL/GenBank/DDBJ databases">
        <title>Genomic Encyclopedia of Type Strains, Phase IV (KMG-IV): sequencing the most valuable type-strain genomes for metagenomic binning, comparative biology and taxonomic classification.</title>
        <authorList>
            <person name="Goeker M."/>
        </authorList>
    </citation>
    <scope>NUCLEOTIDE SEQUENCE [LARGE SCALE GENOMIC DNA]</scope>
    <source>
        <strain evidence="2 3">DSM 29005</strain>
    </source>
</reference>
<keyword evidence="3" id="KW-1185">Reference proteome</keyword>
<evidence type="ECO:0000313" key="3">
    <source>
        <dbReference type="Proteomes" id="UP001234495"/>
    </source>
</evidence>